<evidence type="ECO:0000259" key="4">
    <source>
        <dbReference type="PROSITE" id="PS50893"/>
    </source>
</evidence>
<reference evidence="5 6" key="1">
    <citation type="submission" date="2020-04" db="EMBL/GenBank/DDBJ databases">
        <title>Rhizobium sp. S-51 isolated from soil.</title>
        <authorList>
            <person name="Dahal R.H."/>
        </authorList>
    </citation>
    <scope>NUCLEOTIDE SEQUENCE [LARGE SCALE GENOMIC DNA]</scope>
    <source>
        <strain evidence="5 6">S-51</strain>
    </source>
</reference>
<dbReference type="InterPro" id="IPR003593">
    <property type="entry name" value="AAA+_ATPase"/>
</dbReference>
<feature type="domain" description="ABC transporter" evidence="4">
    <location>
        <begin position="4"/>
        <end position="234"/>
    </location>
</feature>
<dbReference type="GO" id="GO:0043190">
    <property type="term" value="C:ATP-binding cassette (ABC) transporter complex"/>
    <property type="evidence" value="ECO:0007669"/>
    <property type="project" value="InterPro"/>
</dbReference>
<dbReference type="InterPro" id="IPR013611">
    <property type="entry name" value="Transp-assoc_OB_typ2"/>
</dbReference>
<gene>
    <name evidence="5" type="ORF">HHL25_07070</name>
</gene>
<accession>A0A7Y0AUV6</accession>
<dbReference type="InterPro" id="IPR050093">
    <property type="entry name" value="ABC_SmlMolc_Importer"/>
</dbReference>
<dbReference type="GO" id="GO:0022857">
    <property type="term" value="F:transmembrane transporter activity"/>
    <property type="evidence" value="ECO:0007669"/>
    <property type="project" value="InterPro"/>
</dbReference>
<dbReference type="AlphaFoldDB" id="A0A7Y0AUV6"/>
<dbReference type="PROSITE" id="PS50893">
    <property type="entry name" value="ABC_TRANSPORTER_2"/>
    <property type="match status" value="1"/>
</dbReference>
<protein>
    <submittedName>
        <fullName evidence="5">ABC transporter ATP-binding protein</fullName>
    </submittedName>
</protein>
<dbReference type="Pfam" id="PF08402">
    <property type="entry name" value="TOBE_2"/>
    <property type="match status" value="1"/>
</dbReference>
<dbReference type="SMART" id="SM00382">
    <property type="entry name" value="AAA"/>
    <property type="match status" value="1"/>
</dbReference>
<comment type="caution">
    <text evidence="5">The sequence shown here is derived from an EMBL/GenBank/DDBJ whole genome shotgun (WGS) entry which is preliminary data.</text>
</comment>
<evidence type="ECO:0000256" key="1">
    <source>
        <dbReference type="ARBA" id="ARBA00022448"/>
    </source>
</evidence>
<dbReference type="SUPFAM" id="SSF50331">
    <property type="entry name" value="MOP-like"/>
    <property type="match status" value="1"/>
</dbReference>
<keyword evidence="6" id="KW-1185">Reference proteome</keyword>
<evidence type="ECO:0000313" key="6">
    <source>
        <dbReference type="Proteomes" id="UP000541470"/>
    </source>
</evidence>
<sequence length="345" mass="37721">MSTITIHEVSKTYGPKRALDSLSLDVHSGEMIAILGSSGCGKTTLLRCLAGLIVPDSGAIRFGGEDVTRLPPQERPIGMVFQSYALFPNMTVAENVGFPLKVRGRAPREIAARVEELLDLVKLTALADRHPNELSGGQQQRTALARALAPSPQVLLLDEPLSALDAVVRDNLRDELRRIQQKVRTTALIVTHDQAEALAVADRVVVMQDGRIEQLATPEVLYEQPLTAFSASFIGNRNALRLPVVEGGVRLGKALTLETVPAATTAALFVRPEDVRRVGAEHGEPAYVESRMFQGQTTRFYLQLQREGEIVHLRADWPAREVADIRVGDTVHVALTPEDVHVFEA</sequence>
<dbReference type="RefSeq" id="WP_169588564.1">
    <property type="nucleotide sequence ID" value="NZ_JABBGK010000001.1"/>
</dbReference>
<dbReference type="PANTHER" id="PTHR42781">
    <property type="entry name" value="SPERMIDINE/PUTRESCINE IMPORT ATP-BINDING PROTEIN POTA"/>
    <property type="match status" value="1"/>
</dbReference>
<dbReference type="InterPro" id="IPR003439">
    <property type="entry name" value="ABC_transporter-like_ATP-bd"/>
</dbReference>
<dbReference type="PANTHER" id="PTHR42781:SF4">
    <property type="entry name" value="SPERMIDINE_PUTRESCINE IMPORT ATP-BINDING PROTEIN POTA"/>
    <property type="match status" value="1"/>
</dbReference>
<dbReference type="SUPFAM" id="SSF52540">
    <property type="entry name" value="P-loop containing nucleoside triphosphate hydrolases"/>
    <property type="match status" value="1"/>
</dbReference>
<dbReference type="Gene3D" id="3.40.50.300">
    <property type="entry name" value="P-loop containing nucleotide triphosphate hydrolases"/>
    <property type="match status" value="1"/>
</dbReference>
<dbReference type="FunFam" id="3.40.50.300:FF:000425">
    <property type="entry name" value="Probable ABC transporter, ATP-binding subunit"/>
    <property type="match status" value="1"/>
</dbReference>
<keyword evidence="1" id="KW-0813">Transport</keyword>
<dbReference type="Pfam" id="PF00005">
    <property type="entry name" value="ABC_tran"/>
    <property type="match status" value="1"/>
</dbReference>
<dbReference type="InterPro" id="IPR008995">
    <property type="entry name" value="Mo/tungstate-bd_C_term_dom"/>
</dbReference>
<dbReference type="GO" id="GO:0016887">
    <property type="term" value="F:ATP hydrolysis activity"/>
    <property type="evidence" value="ECO:0007669"/>
    <property type="project" value="InterPro"/>
</dbReference>
<keyword evidence="3 5" id="KW-0067">ATP-binding</keyword>
<evidence type="ECO:0000256" key="3">
    <source>
        <dbReference type="ARBA" id="ARBA00022840"/>
    </source>
</evidence>
<dbReference type="Proteomes" id="UP000541470">
    <property type="component" value="Unassembled WGS sequence"/>
</dbReference>
<organism evidence="5 6">
    <name type="scientific">Rhizobium terricola</name>
    <dbReference type="NCBI Taxonomy" id="2728849"/>
    <lineage>
        <taxon>Bacteria</taxon>
        <taxon>Pseudomonadati</taxon>
        <taxon>Pseudomonadota</taxon>
        <taxon>Alphaproteobacteria</taxon>
        <taxon>Hyphomicrobiales</taxon>
        <taxon>Rhizobiaceae</taxon>
        <taxon>Rhizobium/Agrobacterium group</taxon>
        <taxon>Rhizobium</taxon>
    </lineage>
</organism>
<dbReference type="GO" id="GO:0015697">
    <property type="term" value="P:quaternary ammonium group transport"/>
    <property type="evidence" value="ECO:0007669"/>
    <property type="project" value="UniProtKB-ARBA"/>
</dbReference>
<dbReference type="GO" id="GO:0005524">
    <property type="term" value="F:ATP binding"/>
    <property type="evidence" value="ECO:0007669"/>
    <property type="project" value="UniProtKB-KW"/>
</dbReference>
<keyword evidence="2" id="KW-0547">Nucleotide-binding</keyword>
<dbReference type="InterPro" id="IPR027417">
    <property type="entry name" value="P-loop_NTPase"/>
</dbReference>
<evidence type="ECO:0000313" key="5">
    <source>
        <dbReference type="EMBL" id="NML73883.1"/>
    </source>
</evidence>
<dbReference type="EMBL" id="JABBGK010000001">
    <property type="protein sequence ID" value="NML73883.1"/>
    <property type="molecule type" value="Genomic_DNA"/>
</dbReference>
<name>A0A7Y0AUV6_9HYPH</name>
<evidence type="ECO:0000256" key="2">
    <source>
        <dbReference type="ARBA" id="ARBA00022741"/>
    </source>
</evidence>
<proteinExistence type="predicted"/>